<dbReference type="EMBL" id="CAJHJT010000001">
    <property type="protein sequence ID" value="CAD6992906.1"/>
    <property type="molecule type" value="Genomic_DNA"/>
</dbReference>
<evidence type="ECO:0000256" key="2">
    <source>
        <dbReference type="ARBA" id="ARBA00023054"/>
    </source>
</evidence>
<keyword evidence="2" id="KW-0175">Coiled coil</keyword>
<dbReference type="PANTHER" id="PTHR12499">
    <property type="entry name" value="OPTIC ATROPHY 3 PROTEIN OPA3"/>
    <property type="match status" value="1"/>
</dbReference>
<dbReference type="Proteomes" id="UP000606786">
    <property type="component" value="Unassembled WGS sequence"/>
</dbReference>
<name>A0A811U3V4_CERCA</name>
<evidence type="ECO:0000313" key="3">
    <source>
        <dbReference type="EMBL" id="CAD6992906.1"/>
    </source>
</evidence>
<reference evidence="3" key="1">
    <citation type="submission" date="2020-11" db="EMBL/GenBank/DDBJ databases">
        <authorList>
            <person name="Whitehead M."/>
        </authorList>
    </citation>
    <scope>NUCLEOTIDE SEQUENCE</scope>
    <source>
        <strain evidence="3">EGII</strain>
    </source>
</reference>
<gene>
    <name evidence="3" type="ORF">CCAP1982_LOCUS1739</name>
</gene>
<proteinExistence type="inferred from homology"/>
<accession>A0A811U3V4</accession>
<keyword evidence="4" id="KW-1185">Reference proteome</keyword>
<dbReference type="OrthoDB" id="6338576at2759"/>
<sequence>MAFMALRILRMSMIVVKEFTQPFKSLFKHIAKNNNFFRKYICKPPAYGYEWCENTLHMLITKDTKFEPLTEKELINLGSAIWAEVVVFIGCSKVLLLEANRQAKHKENTDREFLKQEQNITEAVEVLQNILKQQQFYIEQIVIVLKELGKPIKHIEMKTHQAHDANDVLLEI</sequence>
<dbReference type="GO" id="GO:0005739">
    <property type="term" value="C:mitochondrion"/>
    <property type="evidence" value="ECO:0007669"/>
    <property type="project" value="TreeGrafter"/>
</dbReference>
<evidence type="ECO:0000313" key="4">
    <source>
        <dbReference type="Proteomes" id="UP000606786"/>
    </source>
</evidence>
<organism evidence="3 4">
    <name type="scientific">Ceratitis capitata</name>
    <name type="common">Mediterranean fruit fly</name>
    <name type="synonym">Tephritis capitata</name>
    <dbReference type="NCBI Taxonomy" id="7213"/>
    <lineage>
        <taxon>Eukaryota</taxon>
        <taxon>Metazoa</taxon>
        <taxon>Ecdysozoa</taxon>
        <taxon>Arthropoda</taxon>
        <taxon>Hexapoda</taxon>
        <taxon>Insecta</taxon>
        <taxon>Pterygota</taxon>
        <taxon>Neoptera</taxon>
        <taxon>Endopterygota</taxon>
        <taxon>Diptera</taxon>
        <taxon>Brachycera</taxon>
        <taxon>Muscomorpha</taxon>
        <taxon>Tephritoidea</taxon>
        <taxon>Tephritidae</taxon>
        <taxon>Ceratitis</taxon>
        <taxon>Ceratitis</taxon>
    </lineage>
</organism>
<dbReference type="PANTHER" id="PTHR12499:SF0">
    <property type="entry name" value="OPTIC ATROPHY 3 PROTEIN"/>
    <property type="match status" value="1"/>
</dbReference>
<dbReference type="AlphaFoldDB" id="A0A811U3V4"/>
<comment type="similarity">
    <text evidence="1">Belongs to the OPA3 family.</text>
</comment>
<dbReference type="GO" id="GO:0019216">
    <property type="term" value="P:regulation of lipid metabolic process"/>
    <property type="evidence" value="ECO:0007669"/>
    <property type="project" value="TreeGrafter"/>
</dbReference>
<dbReference type="InterPro" id="IPR010754">
    <property type="entry name" value="OPA3-like"/>
</dbReference>
<evidence type="ECO:0000256" key="1">
    <source>
        <dbReference type="ARBA" id="ARBA00007584"/>
    </source>
</evidence>
<dbReference type="Pfam" id="PF07047">
    <property type="entry name" value="OPA3"/>
    <property type="match status" value="1"/>
</dbReference>
<protein>
    <submittedName>
        <fullName evidence="3">(Mediterranean fruit fly) hypothetical protein</fullName>
    </submittedName>
</protein>
<comment type="caution">
    <text evidence="3">The sequence shown here is derived from an EMBL/GenBank/DDBJ whole genome shotgun (WGS) entry which is preliminary data.</text>
</comment>